<organism evidence="1 2">
    <name type="scientific">Tritrichomonas foetus</name>
    <dbReference type="NCBI Taxonomy" id="1144522"/>
    <lineage>
        <taxon>Eukaryota</taxon>
        <taxon>Metamonada</taxon>
        <taxon>Parabasalia</taxon>
        <taxon>Tritrichomonadida</taxon>
        <taxon>Tritrichomonadidae</taxon>
        <taxon>Tritrichomonas</taxon>
    </lineage>
</organism>
<dbReference type="VEuPathDB" id="TrichDB:TRFO_04656"/>
<evidence type="ECO:0000313" key="1">
    <source>
        <dbReference type="EMBL" id="OHT09077.1"/>
    </source>
</evidence>
<dbReference type="EMBL" id="MLAK01000649">
    <property type="protein sequence ID" value="OHT09077.1"/>
    <property type="molecule type" value="Genomic_DNA"/>
</dbReference>
<accession>A0A1J4KIF2</accession>
<name>A0A1J4KIF2_9EUKA</name>
<dbReference type="AlphaFoldDB" id="A0A1J4KIF2"/>
<dbReference type="SUPFAM" id="SSF48371">
    <property type="entry name" value="ARM repeat"/>
    <property type="match status" value="1"/>
</dbReference>
<sequence>MTSEKIIQYGRALLQYGGIIDKPPSITIPNDKLHELFDSIVEKPDEAFLTGFFAIFTPTLHSKLETFTSSQIATLKSDLIRCCNVKFPTLLLSNYFMNIVGYVYKFVNHNHKSENGEGKEEWPELLSFIFHESKNNENSGFLLSKVIRYLPQTTPQELEKMRTQVFNKVCELIPAVPVPVKIRLLYVFCDIQGFTLTAPFWSLFWKTAIECVKEEEENEVIIWNAIKHFGEKLDDNEKFEPPRVDRDEDYLDSLTFIGILSTIDFARIIQRVIGIVAKNFSELPMNIFQKLRLVNSRKISNEKRQKIIEILKNANEEKKNLDATFFVVLPFLPEAIHKDTKLEDLGITSLDKYAIGSSIQQQLWCRAIIILTKPLTTSKLMPPNTQMTIMSMSQSENTTLSSLAFDALKSLFECFVVTELEAMRSIFIVYDKLNNIQKVKFIRSIQILVESGGFDSTLLQPIEDFIRNSLKSTNDLNIQSACMSLVSSLGTINTQIIASYVKEMQPLITTAVNSKKPELMPDAAHLLLLFSMVQPALNRRTLANLYPKLLAFVKSDGNDEERARVGESIAGLVDSTLKKKELPEAIAITTLFLQSKKPILVIAATKMIQIYSKLLTQSVASPLYSDLARASLYTKNEKAFNRCIDCMKKLFKQFQMNPNMSVRFSFSLLTEDHSFFVKVSIWDWICTSTSMFPFVTLVIEKIPKEVSILLPIIHNICENSNDEMFTLIFDTIAAAFSVGLVKELPSERLYEVCYKDVFNQHSTISLSYVIEKITDELHEFTEKLQEEYHTIKDDNLLWKCAVSDALIQLVSRGQTLEPQIFETILSEFPYKAEFGFSEDFVYHLMDAFKNNEKGCRRHELTYVKVFSDFLMLDKTEILTYRIGYELQMEMKADLRRIVRGNKDIEKEMMKYYNKDKTKLNSFFSFIQ</sequence>
<gene>
    <name evidence="1" type="ORF">TRFO_04656</name>
</gene>
<dbReference type="GeneID" id="94826735"/>
<evidence type="ECO:0000313" key="2">
    <source>
        <dbReference type="Proteomes" id="UP000179807"/>
    </source>
</evidence>
<proteinExistence type="predicted"/>
<comment type="caution">
    <text evidence="1">The sequence shown here is derived from an EMBL/GenBank/DDBJ whole genome shotgun (WGS) entry which is preliminary data.</text>
</comment>
<dbReference type="InterPro" id="IPR016024">
    <property type="entry name" value="ARM-type_fold"/>
</dbReference>
<keyword evidence="2" id="KW-1185">Reference proteome</keyword>
<reference evidence="1" key="1">
    <citation type="submission" date="2016-10" db="EMBL/GenBank/DDBJ databases">
        <authorList>
            <person name="Benchimol M."/>
            <person name="Almeida L.G."/>
            <person name="Vasconcelos A.T."/>
            <person name="Perreira-Neves A."/>
            <person name="Rosa I.A."/>
            <person name="Tasca T."/>
            <person name="Bogo M.R."/>
            <person name="de Souza W."/>
        </authorList>
    </citation>
    <scope>NUCLEOTIDE SEQUENCE [LARGE SCALE GENOMIC DNA]</scope>
    <source>
        <strain evidence="1">K</strain>
    </source>
</reference>
<dbReference type="RefSeq" id="XP_068362213.1">
    <property type="nucleotide sequence ID" value="XM_068492031.1"/>
</dbReference>
<dbReference type="OrthoDB" id="10671714at2759"/>
<protein>
    <submittedName>
        <fullName evidence="1">Uncharacterized protein</fullName>
    </submittedName>
</protein>
<dbReference type="Proteomes" id="UP000179807">
    <property type="component" value="Unassembled WGS sequence"/>
</dbReference>